<feature type="compositionally biased region" description="Low complexity" evidence="1">
    <location>
        <begin position="498"/>
        <end position="509"/>
    </location>
</feature>
<gene>
    <name evidence="2" type="ORF">CVT24_009009</name>
</gene>
<feature type="compositionally biased region" description="Acidic residues" evidence="1">
    <location>
        <begin position="96"/>
        <end position="111"/>
    </location>
</feature>
<dbReference type="InParanoid" id="A0A409YAM8"/>
<dbReference type="OrthoDB" id="3236053at2759"/>
<feature type="compositionally biased region" description="Low complexity" evidence="1">
    <location>
        <begin position="181"/>
        <end position="202"/>
    </location>
</feature>
<feature type="compositionally biased region" description="Basic and acidic residues" evidence="1">
    <location>
        <begin position="669"/>
        <end position="678"/>
    </location>
</feature>
<evidence type="ECO:0000313" key="2">
    <source>
        <dbReference type="EMBL" id="PPR00053.1"/>
    </source>
</evidence>
<feature type="compositionally biased region" description="Polar residues" evidence="1">
    <location>
        <begin position="811"/>
        <end position="828"/>
    </location>
</feature>
<feature type="compositionally biased region" description="Pro residues" evidence="1">
    <location>
        <begin position="702"/>
        <end position="711"/>
    </location>
</feature>
<feature type="region of interest" description="Disordered" evidence="1">
    <location>
        <begin position="702"/>
        <end position="828"/>
    </location>
</feature>
<keyword evidence="3" id="KW-1185">Reference proteome</keyword>
<proteinExistence type="predicted"/>
<evidence type="ECO:0000256" key="1">
    <source>
        <dbReference type="SAM" id="MobiDB-lite"/>
    </source>
</evidence>
<sequence length="1164" mass="125165">MEKPHSKSTRKSKHVNTLAAALGLKGPLRIVPQGVTRKPHIILKRVEDEDSLAAPGPSKRVARFAFATAKRIQLKPDADLIFALEAPDGEGLLIEGDIDSGSDSEIEELEPEPVPAKQKEPSIDQTTLGRLPPKMRKCLERKSAFNDYYRYGPEKRFGFLGYPLSVEPPRVYSDATVQTELPLPSTPSTSTLPHPTTTSTPAPRIPPSYDVPTSKSPLQLPSPVSADHAREQPIIDDIADGAEHEDIDDDSLSHRERSLSPMDFSSVESSPQCSPPTELLKEDNPPLTEQSSNVSHIDDSLLLSAAKDIAMVDSPPQQVDEPPMTGTTDVPTIVSEEQPPTLSSRENEPNSATPSQDDTAGLKASASSRFDHETPRVPPGAMARPAGVVSDRILPDNIGKAPPIGPRAMREQYSSMGYSVAPTPGIAPYSTTTPRRGVQSGTELDRSSSPAPDARAVAYIPQGTTTNPLGIRPSQGLKPPTGPRSLLTNNTNGLSANVPGPKLKPVVVGAGWTAARNPLSSSHLGSSSKPNATSSASSSSTSAANSQHSTVAKNVAAESVHGTKKGLPQAPCVDAGKKNLSEMLSYSPSPEPSESPQQSQGWTGWKPLSPNSSSSTGQQNTDGTTEGTASPSLKRSRDELVVGEPSQMNHSAIKTENEEGNVGQSVKRARLEGKERIDLPLNPTHRRNPSAVVVLATPRPSLPAAPIPTPPGTGKVKATLPQLNHPLPAKPLLAINGGPVHTGSSYRPSRESRDSRDRDRDRDERDEFSSSRRKRNRDRDYDDYPERERDRSASAGPSSRPSGVSSGSAKTGRNSIGGSSSTCGGQWPATTTSTISKLEGQLCEELSVLQVAVSSDGVHVALICADRSVRVWTTKQPATEVARLYNSSMPACIVWDSRDTGIVTLCHDGVVGSWMKKNASYREWQFAKWFMVNEALEVGTSLYMAYWKDRIAISTPSGVKMWILTLGLWKSQRDIVRSGVTAIKFVRDGEVLMGGCKDGVMWCCEVPNGTLRVHMFLPNGRAITSIEAHPSGSNLLVTQEGGQSHLVTFRAGENKGSIEKTYTSERLQVLGSSNKGSPERRLPAVFATRGQAVMFGVLNSCTLIWDRKKGIIVYGLKHGEEDPILAAATFDGRPNMDGWMITGTKKGKLYWWPQPVAAASNSKI</sequence>
<protein>
    <submittedName>
        <fullName evidence="2">Uncharacterized protein</fullName>
    </submittedName>
</protein>
<feature type="region of interest" description="Disordered" evidence="1">
    <location>
        <begin position="424"/>
        <end position="690"/>
    </location>
</feature>
<feature type="compositionally biased region" description="Low complexity" evidence="1">
    <location>
        <begin position="581"/>
        <end position="600"/>
    </location>
</feature>
<organism evidence="2 3">
    <name type="scientific">Panaeolus cyanescens</name>
    <dbReference type="NCBI Taxonomy" id="181874"/>
    <lineage>
        <taxon>Eukaryota</taxon>
        <taxon>Fungi</taxon>
        <taxon>Dikarya</taxon>
        <taxon>Basidiomycota</taxon>
        <taxon>Agaricomycotina</taxon>
        <taxon>Agaricomycetes</taxon>
        <taxon>Agaricomycetidae</taxon>
        <taxon>Agaricales</taxon>
        <taxon>Agaricineae</taxon>
        <taxon>Galeropsidaceae</taxon>
        <taxon>Panaeolus</taxon>
    </lineage>
</organism>
<feature type="compositionally biased region" description="Low complexity" evidence="1">
    <location>
        <begin position="793"/>
        <end position="809"/>
    </location>
</feature>
<dbReference type="SUPFAM" id="SSF50978">
    <property type="entry name" value="WD40 repeat-like"/>
    <property type="match status" value="1"/>
</dbReference>
<feature type="compositionally biased region" description="Basic and acidic residues" evidence="1">
    <location>
        <begin position="748"/>
        <end position="770"/>
    </location>
</feature>
<dbReference type="InterPro" id="IPR036322">
    <property type="entry name" value="WD40_repeat_dom_sf"/>
</dbReference>
<evidence type="ECO:0000313" key="3">
    <source>
        <dbReference type="Proteomes" id="UP000284842"/>
    </source>
</evidence>
<feature type="compositionally biased region" description="Polar residues" evidence="1">
    <location>
        <begin position="338"/>
        <end position="358"/>
    </location>
</feature>
<dbReference type="EMBL" id="NHTK01001337">
    <property type="protein sequence ID" value="PPR00053.1"/>
    <property type="molecule type" value="Genomic_DNA"/>
</dbReference>
<name>A0A409YAM8_9AGAR</name>
<feature type="compositionally biased region" description="Acidic residues" evidence="1">
    <location>
        <begin position="237"/>
        <end position="250"/>
    </location>
</feature>
<feature type="compositionally biased region" description="Basic and acidic residues" evidence="1">
    <location>
        <begin position="777"/>
        <end position="792"/>
    </location>
</feature>
<dbReference type="Proteomes" id="UP000284842">
    <property type="component" value="Unassembled WGS sequence"/>
</dbReference>
<feature type="compositionally biased region" description="Polar residues" evidence="1">
    <location>
        <begin position="486"/>
        <end position="495"/>
    </location>
</feature>
<dbReference type="STRING" id="181874.A0A409YAM8"/>
<dbReference type="AlphaFoldDB" id="A0A409YAM8"/>
<dbReference type="InterPro" id="IPR015943">
    <property type="entry name" value="WD40/YVTN_repeat-like_dom_sf"/>
</dbReference>
<feature type="compositionally biased region" description="Polar residues" evidence="1">
    <location>
        <begin position="609"/>
        <end position="633"/>
    </location>
</feature>
<reference evidence="2 3" key="1">
    <citation type="journal article" date="2018" name="Evol. Lett.">
        <title>Horizontal gene cluster transfer increased hallucinogenic mushroom diversity.</title>
        <authorList>
            <person name="Reynolds H.T."/>
            <person name="Vijayakumar V."/>
            <person name="Gluck-Thaler E."/>
            <person name="Korotkin H.B."/>
            <person name="Matheny P.B."/>
            <person name="Slot J.C."/>
        </authorList>
    </citation>
    <scope>NUCLEOTIDE SEQUENCE [LARGE SCALE GENOMIC DNA]</scope>
    <source>
        <strain evidence="2 3">2629</strain>
    </source>
</reference>
<accession>A0A409YAM8</accession>
<feature type="compositionally biased region" description="Low complexity" evidence="1">
    <location>
        <begin position="519"/>
        <end position="546"/>
    </location>
</feature>
<dbReference type="Gene3D" id="2.130.10.10">
    <property type="entry name" value="YVTN repeat-like/Quinoprotein amine dehydrogenase"/>
    <property type="match status" value="1"/>
</dbReference>
<comment type="caution">
    <text evidence="2">The sequence shown here is derived from an EMBL/GenBank/DDBJ whole genome shotgun (WGS) entry which is preliminary data.</text>
</comment>
<feature type="compositionally biased region" description="Polar residues" evidence="1">
    <location>
        <begin position="429"/>
        <end position="450"/>
    </location>
</feature>
<feature type="region of interest" description="Disordered" evidence="1">
    <location>
        <begin position="180"/>
        <end position="408"/>
    </location>
</feature>
<feature type="region of interest" description="Disordered" evidence="1">
    <location>
        <begin position="96"/>
        <end position="129"/>
    </location>
</feature>